<dbReference type="EMBL" id="JBHRYC010000065">
    <property type="protein sequence ID" value="MFC3638327.1"/>
    <property type="molecule type" value="Genomic_DNA"/>
</dbReference>
<dbReference type="RefSeq" id="WP_191320849.1">
    <property type="nucleotide sequence ID" value="NZ_BNCG01000027.1"/>
</dbReference>
<evidence type="ECO:0000313" key="3">
    <source>
        <dbReference type="Proteomes" id="UP001595704"/>
    </source>
</evidence>
<dbReference type="SUPFAM" id="SSF54060">
    <property type="entry name" value="His-Me finger endonucleases"/>
    <property type="match status" value="1"/>
</dbReference>
<comment type="caution">
    <text evidence="2">The sequence shown here is derived from an EMBL/GenBank/DDBJ whole genome shotgun (WGS) entry which is preliminary data.</text>
</comment>
<name>A0ABV7UJM6_9HYPH</name>
<feature type="signal peptide" evidence="1">
    <location>
        <begin position="1"/>
        <end position="23"/>
    </location>
</feature>
<organism evidence="2 3">
    <name type="scientific">Camelimonas fluminis</name>
    <dbReference type="NCBI Taxonomy" id="1576911"/>
    <lineage>
        <taxon>Bacteria</taxon>
        <taxon>Pseudomonadati</taxon>
        <taxon>Pseudomonadota</taxon>
        <taxon>Alphaproteobacteria</taxon>
        <taxon>Hyphomicrobiales</taxon>
        <taxon>Chelatococcaceae</taxon>
        <taxon>Camelimonas</taxon>
    </lineage>
</organism>
<dbReference type="Proteomes" id="UP001595704">
    <property type="component" value="Unassembled WGS sequence"/>
</dbReference>
<proteinExistence type="predicted"/>
<accession>A0ABV7UJM6</accession>
<evidence type="ECO:0000256" key="1">
    <source>
        <dbReference type="SAM" id="SignalP"/>
    </source>
</evidence>
<sequence>MSWFRRLVLFGATAAAVMGAASAGAQMRQDVMSDPEGDATALRLMPLYEVLAHNRIFSLPERRASGEGRPITDLTRDDVCGCYYAEGGVGVNAEQCEPVRKTLNENLARIGVVRVIDYDTMRRTLLPNADAVREMSVTSALGKLDRAERNRLQRRMREALADPHLMILAPLPVAHRLMGMRVSSPQDGKQPWETCDVTVGDGVFSPPKVLDGFFARGMLYAARKYGVDVGYPLGTLEKVSAANPPSAWEIGRNVLIARYVAPYGANPLIPFPEIADTRRKKR</sequence>
<reference evidence="3" key="1">
    <citation type="journal article" date="2019" name="Int. J. Syst. Evol. Microbiol.">
        <title>The Global Catalogue of Microorganisms (GCM) 10K type strain sequencing project: providing services to taxonomists for standard genome sequencing and annotation.</title>
        <authorList>
            <consortium name="The Broad Institute Genomics Platform"/>
            <consortium name="The Broad Institute Genome Sequencing Center for Infectious Disease"/>
            <person name="Wu L."/>
            <person name="Ma J."/>
        </authorList>
    </citation>
    <scope>NUCLEOTIDE SEQUENCE [LARGE SCALE GENOMIC DNA]</scope>
    <source>
        <strain evidence="3">KCTC 42282</strain>
    </source>
</reference>
<evidence type="ECO:0000313" key="2">
    <source>
        <dbReference type="EMBL" id="MFC3638327.1"/>
    </source>
</evidence>
<feature type="chain" id="PRO_5045534276" evidence="1">
    <location>
        <begin position="24"/>
        <end position="282"/>
    </location>
</feature>
<gene>
    <name evidence="2" type="ORF">ACFONL_13245</name>
</gene>
<protein>
    <submittedName>
        <fullName evidence="2">Uncharacterized protein</fullName>
    </submittedName>
</protein>
<dbReference type="InterPro" id="IPR044925">
    <property type="entry name" value="His-Me_finger_sf"/>
</dbReference>
<keyword evidence="1" id="KW-0732">Signal</keyword>
<keyword evidence="3" id="KW-1185">Reference proteome</keyword>